<evidence type="ECO:0000313" key="6">
    <source>
        <dbReference type="EMBL" id="CAB4881806.1"/>
    </source>
</evidence>
<organism evidence="6">
    <name type="scientific">freshwater metagenome</name>
    <dbReference type="NCBI Taxonomy" id="449393"/>
    <lineage>
        <taxon>unclassified sequences</taxon>
        <taxon>metagenomes</taxon>
        <taxon>ecological metagenomes</taxon>
    </lineage>
</organism>
<proteinExistence type="inferred from homology"/>
<evidence type="ECO:0000313" key="5">
    <source>
        <dbReference type="EMBL" id="CAB4834792.1"/>
    </source>
</evidence>
<comment type="similarity">
    <text evidence="1">Belongs to the nitroreductase family.</text>
</comment>
<dbReference type="GO" id="GO:0016491">
    <property type="term" value="F:oxidoreductase activity"/>
    <property type="evidence" value="ECO:0007669"/>
    <property type="project" value="UniProtKB-KW"/>
</dbReference>
<feature type="domain" description="Nitroreductase" evidence="4">
    <location>
        <begin position="7"/>
        <end position="173"/>
    </location>
</feature>
<evidence type="ECO:0000313" key="7">
    <source>
        <dbReference type="EMBL" id="CAB5010572.1"/>
    </source>
</evidence>
<dbReference type="AlphaFoldDB" id="A0A6J7EFV3"/>
<keyword evidence="2" id="KW-0560">Oxidoreductase</keyword>
<dbReference type="EMBL" id="CAFBLT010000002">
    <property type="protein sequence ID" value="CAB4881806.1"/>
    <property type="molecule type" value="Genomic_DNA"/>
</dbReference>
<dbReference type="PANTHER" id="PTHR43673">
    <property type="entry name" value="NAD(P)H NITROREDUCTASE YDGI-RELATED"/>
    <property type="match status" value="1"/>
</dbReference>
<evidence type="ECO:0000256" key="1">
    <source>
        <dbReference type="ARBA" id="ARBA00007118"/>
    </source>
</evidence>
<dbReference type="Gene3D" id="3.40.109.10">
    <property type="entry name" value="NADH Oxidase"/>
    <property type="match status" value="1"/>
</dbReference>
<dbReference type="EMBL" id="CAFABE010000145">
    <property type="protein sequence ID" value="CAB4834792.1"/>
    <property type="molecule type" value="Genomic_DNA"/>
</dbReference>
<sequence>MDVSDALRRRRMVRSFDGAALEADLVSSLFEDSLRAPTAGNSRGISWLLFSGSDEVASYFSVTTDAEWRATSTRFEGLSRASAVGVCLADPTLYTKRYSEDDKKSSGLGEHVAAWPVPYWIGDAGAASLAALLLAEARGLAACFLGAFRGIELLRDLSQIPEGIEIYGSVLLGRPDGNDHRSPSLDLPGPTRSERVHRALFSPNPSAS</sequence>
<dbReference type="InterPro" id="IPR000415">
    <property type="entry name" value="Nitroreductase-like"/>
</dbReference>
<evidence type="ECO:0000259" key="4">
    <source>
        <dbReference type="Pfam" id="PF00881"/>
    </source>
</evidence>
<name>A0A6J7EFV3_9ZZZZ</name>
<dbReference type="Pfam" id="PF00881">
    <property type="entry name" value="Nitroreductase"/>
    <property type="match status" value="1"/>
</dbReference>
<protein>
    <submittedName>
        <fullName evidence="6">Unannotated protein</fullName>
    </submittedName>
</protein>
<evidence type="ECO:0000256" key="2">
    <source>
        <dbReference type="ARBA" id="ARBA00023002"/>
    </source>
</evidence>
<dbReference type="PANTHER" id="PTHR43673:SF10">
    <property type="entry name" value="NADH DEHYDROGENASE_NAD(P)H NITROREDUCTASE XCC3605-RELATED"/>
    <property type="match status" value="1"/>
</dbReference>
<reference evidence="6" key="1">
    <citation type="submission" date="2020-05" db="EMBL/GenBank/DDBJ databases">
        <authorList>
            <person name="Chiriac C."/>
            <person name="Salcher M."/>
            <person name="Ghai R."/>
            <person name="Kavagutti S V."/>
        </authorList>
    </citation>
    <scope>NUCLEOTIDE SEQUENCE</scope>
</reference>
<dbReference type="InterPro" id="IPR029479">
    <property type="entry name" value="Nitroreductase"/>
</dbReference>
<dbReference type="SUPFAM" id="SSF55469">
    <property type="entry name" value="FMN-dependent nitroreductase-like"/>
    <property type="match status" value="1"/>
</dbReference>
<dbReference type="EMBL" id="CAFBPM010000002">
    <property type="protein sequence ID" value="CAB5010572.1"/>
    <property type="molecule type" value="Genomic_DNA"/>
</dbReference>
<gene>
    <name evidence="5" type="ORF">UFOPK3164_01752</name>
    <name evidence="6" type="ORF">UFOPK3427_01559</name>
    <name evidence="7" type="ORF">UFOPK4112_00285</name>
</gene>
<evidence type="ECO:0000256" key="3">
    <source>
        <dbReference type="SAM" id="MobiDB-lite"/>
    </source>
</evidence>
<feature type="region of interest" description="Disordered" evidence="3">
    <location>
        <begin position="178"/>
        <end position="208"/>
    </location>
</feature>
<accession>A0A6J7EFV3</accession>